<gene>
    <name evidence="2" type="ORF">ACF05T_11650</name>
</gene>
<protein>
    <submittedName>
        <fullName evidence="2">Uncharacterized protein</fullName>
    </submittedName>
</protein>
<comment type="caution">
    <text evidence="2">The sequence shown here is derived from an EMBL/GenBank/DDBJ whole genome shotgun (WGS) entry which is preliminary data.</text>
</comment>
<accession>A0ABW6YAB4</accession>
<keyword evidence="1" id="KW-0472">Membrane</keyword>
<dbReference type="RefSeq" id="WP_391934146.1">
    <property type="nucleotide sequence ID" value="NZ_JBIBSM010000005.1"/>
</dbReference>
<sequence length="306" mass="33312">MAEPTNTEIIQKIAEVKAALVPPQPESGKAPNVSQLKEHLIAVSPHVVTAQWMENTFTAGYFKKIDDMHQELTKAKKTEWLEAMGLDGFAAALEKYHESSGWWPAYLAAAVVGLAVPAIGIYLAGKLVNISRSLQQLGNPDRPIRAYDENGDITRQNRQAVEDRERRVFNGGGLSTIPDAADINGAREALEKLIRQIDVFNRKAGPFRTRFNKMPSVRELTKAAKGVEKISTAVDNVDTGTLQTVTTKTRALKNVMADFAPNKIPQNLKDATRAAEGLDRAGQNLRERFDALKLAATGAATAIGAA</sequence>
<keyword evidence="3" id="KW-1185">Reference proteome</keyword>
<evidence type="ECO:0000313" key="3">
    <source>
        <dbReference type="Proteomes" id="UP001603013"/>
    </source>
</evidence>
<feature type="transmembrane region" description="Helical" evidence="1">
    <location>
        <begin position="103"/>
        <end position="124"/>
    </location>
</feature>
<evidence type="ECO:0000256" key="1">
    <source>
        <dbReference type="SAM" id="Phobius"/>
    </source>
</evidence>
<dbReference type="Proteomes" id="UP001603013">
    <property type="component" value="Unassembled WGS sequence"/>
</dbReference>
<proteinExistence type="predicted"/>
<name>A0ABW6YAB4_9ACTN</name>
<keyword evidence="1" id="KW-1133">Transmembrane helix</keyword>
<dbReference type="EMBL" id="JBIBSM010000005">
    <property type="protein sequence ID" value="MFF8276747.1"/>
    <property type="molecule type" value="Genomic_DNA"/>
</dbReference>
<organism evidence="2 3">
    <name type="scientific">Streptomyces lateritius</name>
    <dbReference type="NCBI Taxonomy" id="67313"/>
    <lineage>
        <taxon>Bacteria</taxon>
        <taxon>Bacillati</taxon>
        <taxon>Actinomycetota</taxon>
        <taxon>Actinomycetes</taxon>
        <taxon>Kitasatosporales</taxon>
        <taxon>Streptomycetaceae</taxon>
        <taxon>Streptomyces</taxon>
    </lineage>
</organism>
<evidence type="ECO:0000313" key="2">
    <source>
        <dbReference type="EMBL" id="MFF8276747.1"/>
    </source>
</evidence>
<keyword evidence="1" id="KW-0812">Transmembrane</keyword>
<reference evidence="2 3" key="1">
    <citation type="submission" date="2024-10" db="EMBL/GenBank/DDBJ databases">
        <title>The Natural Products Discovery Center: Release of the First 8490 Sequenced Strains for Exploring Actinobacteria Biosynthetic Diversity.</title>
        <authorList>
            <person name="Kalkreuter E."/>
            <person name="Kautsar S.A."/>
            <person name="Yang D."/>
            <person name="Bader C.D."/>
            <person name="Teijaro C.N."/>
            <person name="Fluegel L."/>
            <person name="Davis C.M."/>
            <person name="Simpson J.R."/>
            <person name="Lauterbach L."/>
            <person name="Steele A.D."/>
            <person name="Gui C."/>
            <person name="Meng S."/>
            <person name="Li G."/>
            <person name="Viehrig K."/>
            <person name="Ye F."/>
            <person name="Su P."/>
            <person name="Kiefer A.F."/>
            <person name="Nichols A."/>
            <person name="Cepeda A.J."/>
            <person name="Yan W."/>
            <person name="Fan B."/>
            <person name="Jiang Y."/>
            <person name="Adhikari A."/>
            <person name="Zheng C.-J."/>
            <person name="Schuster L."/>
            <person name="Cowan T.M."/>
            <person name="Smanski M.J."/>
            <person name="Chevrette M.G."/>
            <person name="De Carvalho L.P.S."/>
            <person name="Shen B."/>
        </authorList>
    </citation>
    <scope>NUCLEOTIDE SEQUENCE [LARGE SCALE GENOMIC DNA]</scope>
    <source>
        <strain evidence="2 3">NPDC015755</strain>
    </source>
</reference>